<dbReference type="SUPFAM" id="SSF50729">
    <property type="entry name" value="PH domain-like"/>
    <property type="match status" value="2"/>
</dbReference>
<feature type="domain" description="PH" evidence="2">
    <location>
        <begin position="178"/>
        <end position="270"/>
    </location>
</feature>
<dbReference type="AlphaFoldDB" id="A0A397B8I0"/>
<evidence type="ECO:0000313" key="4">
    <source>
        <dbReference type="Proteomes" id="UP000266239"/>
    </source>
</evidence>
<dbReference type="InterPro" id="IPR051707">
    <property type="entry name" value="PI-Interact_SigTrans_Reg"/>
</dbReference>
<dbReference type="Proteomes" id="UP000266239">
    <property type="component" value="Unassembled WGS sequence"/>
</dbReference>
<proteinExistence type="predicted"/>
<reference evidence="3 4" key="1">
    <citation type="submission" date="2018-08" db="EMBL/GenBank/DDBJ databases">
        <title>Aphanomyces genome sequencing and annotation.</title>
        <authorList>
            <person name="Minardi D."/>
            <person name="Oidtmann B."/>
            <person name="Van Der Giezen M."/>
            <person name="Studholme D.J."/>
        </authorList>
    </citation>
    <scope>NUCLEOTIDE SEQUENCE [LARGE SCALE GENOMIC DNA]</scope>
    <source>
        <strain evidence="3 4">Yx</strain>
    </source>
</reference>
<dbReference type="InterPro" id="IPR001849">
    <property type="entry name" value="PH_domain"/>
</dbReference>
<dbReference type="PANTHER" id="PTHR14336">
    <property type="entry name" value="TANDEM PH DOMAIN CONTAINING PROTEIN"/>
    <property type="match status" value="1"/>
</dbReference>
<name>A0A397B8I0_APHAT</name>
<gene>
    <name evidence="3" type="ORF">DYB25_006341</name>
</gene>
<accession>A0A397B8I0</accession>
<evidence type="ECO:0000259" key="2">
    <source>
        <dbReference type="PROSITE" id="PS50003"/>
    </source>
</evidence>
<dbReference type="PANTHER" id="PTHR14336:SF15">
    <property type="entry name" value="DUAL ADAPTER FOR PHOSPHOTYROSINE AND 3-PHOSPHOTYROSINE AND 3-PHOSPHOINOSITIDE"/>
    <property type="match status" value="1"/>
</dbReference>
<organism evidence="3 4">
    <name type="scientific">Aphanomyces astaci</name>
    <name type="common">Crayfish plague agent</name>
    <dbReference type="NCBI Taxonomy" id="112090"/>
    <lineage>
        <taxon>Eukaryota</taxon>
        <taxon>Sar</taxon>
        <taxon>Stramenopiles</taxon>
        <taxon>Oomycota</taxon>
        <taxon>Saprolegniomycetes</taxon>
        <taxon>Saprolegniales</taxon>
        <taxon>Verrucalvaceae</taxon>
        <taxon>Aphanomyces</taxon>
    </lineage>
</organism>
<protein>
    <recommendedName>
        <fullName evidence="2">PH domain-containing protein</fullName>
    </recommendedName>
</protein>
<sequence length="350" mass="38636">CVLYLYICIVYRGQDKAGGDIENGTSISFFITTAMQSYEHAGWVYKQGSMVKSWKKRYMVLKNKQLTYFENEKIEGNSKAKGSFQVITIEIAHDIKNGLLVHGTGGRVMKLYTDSAESCEDWINAITQVTSAQPPLVPQVSVRGPVNGSSSLSLPPRDSRSNSTVSSLRNSLTGDDDNGVCTGWLAKEGGRVRNWKRRYFSLQGRSLTYFDNANMIGAAKGNGQVCGVRINKDKPLSIDVNFEKGRVLRVTADSKEDFEKWWMGLNAAIEGRSVSRASQVSVSSSALVTATPPNAFRSLESYESHEDSTTIANKYATQDSYASADAARLSYNQSWLSSDSDDDKDDGDWL</sequence>
<dbReference type="EMBL" id="QUTA01005470">
    <property type="protein sequence ID" value="RHY15592.1"/>
    <property type="molecule type" value="Genomic_DNA"/>
</dbReference>
<dbReference type="PROSITE" id="PS50003">
    <property type="entry name" value="PH_DOMAIN"/>
    <property type="match status" value="2"/>
</dbReference>
<dbReference type="Gene3D" id="2.30.29.30">
    <property type="entry name" value="Pleckstrin-homology domain (PH domain)/Phosphotyrosine-binding domain (PTB)"/>
    <property type="match status" value="2"/>
</dbReference>
<feature type="non-terminal residue" evidence="3">
    <location>
        <position position="1"/>
    </location>
</feature>
<feature type="region of interest" description="Disordered" evidence="1">
    <location>
        <begin position="137"/>
        <end position="172"/>
    </location>
</feature>
<dbReference type="Pfam" id="PF00169">
    <property type="entry name" value="PH"/>
    <property type="match status" value="2"/>
</dbReference>
<comment type="caution">
    <text evidence="3">The sequence shown here is derived from an EMBL/GenBank/DDBJ whole genome shotgun (WGS) entry which is preliminary data.</text>
</comment>
<dbReference type="InterPro" id="IPR011993">
    <property type="entry name" value="PH-like_dom_sf"/>
</dbReference>
<dbReference type="CDD" id="cd00821">
    <property type="entry name" value="PH"/>
    <property type="match status" value="1"/>
</dbReference>
<dbReference type="SMART" id="SM00233">
    <property type="entry name" value="PH"/>
    <property type="match status" value="2"/>
</dbReference>
<evidence type="ECO:0000256" key="1">
    <source>
        <dbReference type="SAM" id="MobiDB-lite"/>
    </source>
</evidence>
<dbReference type="VEuPathDB" id="FungiDB:H257_03363"/>
<feature type="domain" description="PH" evidence="2">
    <location>
        <begin position="37"/>
        <end position="131"/>
    </location>
</feature>
<evidence type="ECO:0000313" key="3">
    <source>
        <dbReference type="EMBL" id="RHY15592.1"/>
    </source>
</evidence>